<protein>
    <submittedName>
        <fullName evidence="1">Expressed protein</fullName>
    </submittedName>
</protein>
<proteinExistence type="predicted"/>
<evidence type="ECO:0000313" key="2">
    <source>
        <dbReference type="Proteomes" id="UP000002729"/>
    </source>
</evidence>
<dbReference type="RefSeq" id="XP_009041056.1">
    <property type="nucleotide sequence ID" value="XM_009042808.1"/>
</dbReference>
<dbReference type="GeneID" id="20228769"/>
<dbReference type="AlphaFoldDB" id="F0YKX7"/>
<gene>
    <name evidence="1" type="ORF">AURANDRAFT_72566</name>
</gene>
<accession>F0YKX7</accession>
<dbReference type="InParanoid" id="F0YKX7"/>
<evidence type="ECO:0000313" key="1">
    <source>
        <dbReference type="EMBL" id="EGB04203.1"/>
    </source>
</evidence>
<dbReference type="KEGG" id="aaf:AURANDRAFT_72566"/>
<organism evidence="2">
    <name type="scientific">Aureococcus anophagefferens</name>
    <name type="common">Harmful bloom alga</name>
    <dbReference type="NCBI Taxonomy" id="44056"/>
    <lineage>
        <taxon>Eukaryota</taxon>
        <taxon>Sar</taxon>
        <taxon>Stramenopiles</taxon>
        <taxon>Ochrophyta</taxon>
        <taxon>Pelagophyceae</taxon>
        <taxon>Pelagomonadales</taxon>
        <taxon>Pelagomonadaceae</taxon>
        <taxon>Aureococcus</taxon>
    </lineage>
</organism>
<keyword evidence="2" id="KW-1185">Reference proteome</keyword>
<dbReference type="Proteomes" id="UP000002729">
    <property type="component" value="Unassembled WGS sequence"/>
</dbReference>
<sequence>MSRWLGLAPSYTRKAYLLEFVDVLVGIISDNASPSWRVGFDRGDSCGDGSCPNLSTHCNTGNLLVTQRDAPGHPERYTREGLERFCTITFARSRTPYFARVNDSDVEHQDSERQSVALGLKTSLQAKMSLVSARLELFGTESVAHDHFFKDFVLLETSLPTQLLIDATALRDDDIKCCGVWLTMIDGDSHELTSFHPTTAQVSTSGIVPLTMLKTLEHTHTTSSVASPQPRIVATITPAKANSQWQNDYMTVGIRGGEQLAFKLQLKNVSEVPIDQLQILVGPLRGCPQCDLIFHHIVNNSRPINGRVIHRQSAHGILARSEAESLRQQLDSGLKLLEMSMYLENNTLFQRTGAKITCVFSTAGAIQREVGLSIVPTPRPGLSCIDAARHNDSLLLQLRNEANIPIRLGRLGGSSSRLRFMHGGSAATGDAQLRWCINGAAKKELDGFGILNYNP</sequence>
<dbReference type="EMBL" id="GL833154">
    <property type="protein sequence ID" value="EGB04203.1"/>
    <property type="molecule type" value="Genomic_DNA"/>
</dbReference>
<reference evidence="1 2" key="1">
    <citation type="journal article" date="2011" name="Proc. Natl. Acad. Sci. U.S.A.">
        <title>Niche of harmful alga Aureococcus anophagefferens revealed through ecogenomics.</title>
        <authorList>
            <person name="Gobler C.J."/>
            <person name="Berry D.L."/>
            <person name="Dyhrman S.T."/>
            <person name="Wilhelm S.W."/>
            <person name="Salamov A."/>
            <person name="Lobanov A.V."/>
            <person name="Zhang Y."/>
            <person name="Collier J.L."/>
            <person name="Wurch L.L."/>
            <person name="Kustka A.B."/>
            <person name="Dill B.D."/>
            <person name="Shah M."/>
            <person name="VerBerkmoes N.C."/>
            <person name="Kuo A."/>
            <person name="Terry A."/>
            <person name="Pangilinan J."/>
            <person name="Lindquist E.A."/>
            <person name="Lucas S."/>
            <person name="Paulsen I.T."/>
            <person name="Hattenrath-Lehmann T.K."/>
            <person name="Talmage S.C."/>
            <person name="Walker E.A."/>
            <person name="Koch F."/>
            <person name="Burson A.M."/>
            <person name="Marcoval M.A."/>
            <person name="Tang Y.Z."/>
            <person name="Lecleir G.R."/>
            <person name="Coyne K.J."/>
            <person name="Berg G.M."/>
            <person name="Bertrand E.M."/>
            <person name="Saito M.A."/>
            <person name="Gladyshev V.N."/>
            <person name="Grigoriev I.V."/>
        </authorList>
    </citation>
    <scope>NUCLEOTIDE SEQUENCE [LARGE SCALE GENOMIC DNA]</scope>
    <source>
        <strain evidence="2">CCMP 1984</strain>
    </source>
</reference>
<name>F0YKX7_AURAN</name>